<dbReference type="AlphaFoldDB" id="B1KMB3"/>
<dbReference type="RefSeq" id="WP_012322875.1">
    <property type="nucleotide sequence ID" value="NC_010506.1"/>
</dbReference>
<dbReference type="PANTHER" id="PTHR13061">
    <property type="entry name" value="DYNACTIN SUBUNIT P25"/>
    <property type="match status" value="1"/>
</dbReference>
<evidence type="ECO:0000313" key="2">
    <source>
        <dbReference type="Proteomes" id="UP000002168"/>
    </source>
</evidence>
<dbReference type="InterPro" id="IPR011004">
    <property type="entry name" value="Trimer_LpxA-like_sf"/>
</dbReference>
<dbReference type="STRING" id="392500.Swoo_0225"/>
<dbReference type="InterPro" id="IPR001451">
    <property type="entry name" value="Hexapep"/>
</dbReference>
<dbReference type="EMBL" id="CP000961">
    <property type="protein sequence ID" value="ACA84526.1"/>
    <property type="molecule type" value="Genomic_DNA"/>
</dbReference>
<dbReference type="SUPFAM" id="SSF51161">
    <property type="entry name" value="Trimeric LpxA-like enzymes"/>
    <property type="match status" value="1"/>
</dbReference>
<dbReference type="CDD" id="cd04745">
    <property type="entry name" value="LbH_paaY_like"/>
    <property type="match status" value="1"/>
</dbReference>
<proteinExistence type="predicted"/>
<name>B1KMB3_SHEWM</name>
<dbReference type="Pfam" id="PF00132">
    <property type="entry name" value="Hexapep"/>
    <property type="match status" value="1"/>
</dbReference>
<protein>
    <submittedName>
        <fullName evidence="1">Regulatory PhaM protein</fullName>
    </submittedName>
</protein>
<evidence type="ECO:0000313" key="1">
    <source>
        <dbReference type="EMBL" id="ACA84526.1"/>
    </source>
</evidence>
<dbReference type="Proteomes" id="UP000002168">
    <property type="component" value="Chromosome"/>
</dbReference>
<dbReference type="HOGENOM" id="CLU_064827_4_2_6"/>
<dbReference type="KEGG" id="swd:Swoo_0225"/>
<gene>
    <name evidence="1" type="ordered locus">Swoo_0225</name>
</gene>
<dbReference type="Gene3D" id="2.160.10.10">
    <property type="entry name" value="Hexapeptide repeat proteins"/>
    <property type="match status" value="1"/>
</dbReference>
<reference evidence="1 2" key="1">
    <citation type="submission" date="2008-02" db="EMBL/GenBank/DDBJ databases">
        <title>Complete sequence of Shewanella woodyi ATCC 51908.</title>
        <authorList>
            <consortium name="US DOE Joint Genome Institute"/>
            <person name="Copeland A."/>
            <person name="Lucas S."/>
            <person name="Lapidus A."/>
            <person name="Glavina del Rio T."/>
            <person name="Dalin E."/>
            <person name="Tice H."/>
            <person name="Bruce D."/>
            <person name="Goodwin L."/>
            <person name="Pitluck S."/>
            <person name="Sims D."/>
            <person name="Brettin T."/>
            <person name="Detter J.C."/>
            <person name="Han C."/>
            <person name="Kuske C.R."/>
            <person name="Schmutz J."/>
            <person name="Larimer F."/>
            <person name="Land M."/>
            <person name="Hauser L."/>
            <person name="Kyrpides N."/>
            <person name="Lykidis A."/>
            <person name="Zhao J.-S."/>
            <person name="Richardson P."/>
        </authorList>
    </citation>
    <scope>NUCLEOTIDE SEQUENCE [LARGE SCALE GENOMIC DNA]</scope>
    <source>
        <strain evidence="2">ATCC 51908 / MS32</strain>
    </source>
</reference>
<organism evidence="1 2">
    <name type="scientific">Shewanella woodyi (strain ATCC 51908 / MS32)</name>
    <dbReference type="NCBI Taxonomy" id="392500"/>
    <lineage>
        <taxon>Bacteria</taxon>
        <taxon>Pseudomonadati</taxon>
        <taxon>Pseudomonadota</taxon>
        <taxon>Gammaproteobacteria</taxon>
        <taxon>Alteromonadales</taxon>
        <taxon>Shewanellaceae</taxon>
        <taxon>Shewanella</taxon>
    </lineage>
</organism>
<dbReference type="InterPro" id="IPR050484">
    <property type="entry name" value="Transf_Hexapept/Carb_Anhydrase"/>
</dbReference>
<sequence>MPIFAIEQHIPVIEPTSFIHPNATIIGDVIIGKHCYIGSNACLRGDFGRIEIHDFCNVQDNCVLHSFPLQACVLEEYSHIGHGAILHGCTIRRHSLVGINAVVMDFADIGAESIIGAASFVKSRFNCPARSMLLGSPAKIVRQVSDEEFQWKTRGTDEYIELTRRCQTSLREVTPLTTVEENRPMFQPAQVHQPKNSSN</sequence>
<accession>B1KMB3</accession>
<dbReference type="eggNOG" id="COG0663">
    <property type="taxonomic scope" value="Bacteria"/>
</dbReference>
<keyword evidence="2" id="KW-1185">Reference proteome</keyword>
<dbReference type="PANTHER" id="PTHR13061:SF29">
    <property type="entry name" value="GAMMA CARBONIC ANHYDRASE-LIKE 1, MITOCHONDRIAL-RELATED"/>
    <property type="match status" value="1"/>
</dbReference>